<dbReference type="InterPro" id="IPR029044">
    <property type="entry name" value="Nucleotide-diphossugar_trans"/>
</dbReference>
<feature type="domain" description="Galactosyltransferase C-terminal" evidence="5">
    <location>
        <begin position="154"/>
        <end position="214"/>
    </location>
</feature>
<dbReference type="GO" id="GO:0016757">
    <property type="term" value="F:glycosyltransferase activity"/>
    <property type="evidence" value="ECO:0007669"/>
    <property type="project" value="UniProtKB-KW"/>
</dbReference>
<evidence type="ECO:0000313" key="6">
    <source>
        <dbReference type="EMBL" id="APE46017.1"/>
    </source>
</evidence>
<evidence type="ECO:0000256" key="1">
    <source>
        <dbReference type="ARBA" id="ARBA00006739"/>
    </source>
</evidence>
<evidence type="ECO:0000313" key="7">
    <source>
        <dbReference type="Proteomes" id="UP000181897"/>
    </source>
</evidence>
<reference evidence="6 7" key="1">
    <citation type="submission" date="2016-11" db="EMBL/GenBank/DDBJ databases">
        <title>Complete genome sequence of Sulfitobacter sp. AM1-D1, a toxic bacteria associated with marine dinoflagellate Alexandrium minutum in East China Sea.</title>
        <authorList>
            <person name="Yang Q."/>
            <person name="Zhang X."/>
            <person name="Tian X."/>
        </authorList>
    </citation>
    <scope>NUCLEOTIDE SEQUENCE [LARGE SCALE GENOMIC DNA]</scope>
    <source>
        <strain evidence="6 7">AM1-D1</strain>
        <plasmid evidence="6 7">unnamed4</plasmid>
    </source>
</reference>
<dbReference type="InterPro" id="IPR001173">
    <property type="entry name" value="Glyco_trans_2-like"/>
</dbReference>
<dbReference type="PANTHER" id="PTHR43179:SF12">
    <property type="entry name" value="GALACTOFURANOSYLTRANSFERASE GLFT2"/>
    <property type="match status" value="1"/>
</dbReference>
<proteinExistence type="inferred from homology"/>
<gene>
    <name evidence="6" type="ORF">BOO69_20910</name>
</gene>
<name>A0A1J0WNS2_9RHOB</name>
<evidence type="ECO:0000256" key="3">
    <source>
        <dbReference type="ARBA" id="ARBA00022679"/>
    </source>
</evidence>
<dbReference type="PANTHER" id="PTHR43179">
    <property type="entry name" value="RHAMNOSYLTRANSFERASE WBBL"/>
    <property type="match status" value="1"/>
</dbReference>
<sequence>MTRISALTIAAGRAGHLRNVVAGFQAQTVRPDELIIGVMQDEAYEGLPETDFPVRQIFVTGPELPLAAARNAVAAAASGDLLVFVDVDCIPHPDLVSDYLSKSACRAGLFMGEVGYLPGGATAHGLDYAKFEQLAVRHSDRQGPPADGISRCEDYRCFWSLNFAIDRNSWTASGGFDERYVGYGGEDTDFGRTLDERGIPIFWIKGAKVFHQYHAHCMPPIHQVGSVVRNAELFASKWGHRTMEHWLYAFRLMGLIENARTGIRILREPDEADYALCSQMENMPYASTRRVIDKLDQAQDKATGAARVAQVEKAQSVFLLPAAE</sequence>
<organism evidence="6 7">
    <name type="scientific">Sulfitobacter alexandrii</name>
    <dbReference type="NCBI Taxonomy" id="1917485"/>
    <lineage>
        <taxon>Bacteria</taxon>
        <taxon>Pseudomonadati</taxon>
        <taxon>Pseudomonadota</taxon>
        <taxon>Alphaproteobacteria</taxon>
        <taxon>Rhodobacterales</taxon>
        <taxon>Roseobacteraceae</taxon>
        <taxon>Sulfitobacter</taxon>
    </lineage>
</organism>
<evidence type="ECO:0000256" key="2">
    <source>
        <dbReference type="ARBA" id="ARBA00022676"/>
    </source>
</evidence>
<dbReference type="SUPFAM" id="SSF53448">
    <property type="entry name" value="Nucleotide-diphospho-sugar transferases"/>
    <property type="match status" value="1"/>
</dbReference>
<dbReference type="Pfam" id="PF00535">
    <property type="entry name" value="Glycos_transf_2"/>
    <property type="match status" value="1"/>
</dbReference>
<dbReference type="InterPro" id="IPR027791">
    <property type="entry name" value="Galactosyl_T_C"/>
</dbReference>
<evidence type="ECO:0000259" key="4">
    <source>
        <dbReference type="Pfam" id="PF00535"/>
    </source>
</evidence>
<protein>
    <submittedName>
        <fullName evidence="6">Glycosyl transferase</fullName>
    </submittedName>
</protein>
<keyword evidence="6" id="KW-0614">Plasmid</keyword>
<comment type="similarity">
    <text evidence="1">Belongs to the glycosyltransferase 2 family.</text>
</comment>
<accession>A0A1J0WNS2</accession>
<dbReference type="Proteomes" id="UP000181897">
    <property type="component" value="Plasmid unnamed4"/>
</dbReference>
<feature type="domain" description="Glycosyltransferase 2-like" evidence="4">
    <location>
        <begin position="65"/>
        <end position="98"/>
    </location>
</feature>
<keyword evidence="7" id="KW-1185">Reference proteome</keyword>
<dbReference type="AlphaFoldDB" id="A0A1J0WNS2"/>
<dbReference type="EMBL" id="CP018080">
    <property type="protein sequence ID" value="APE46017.1"/>
    <property type="molecule type" value="Genomic_DNA"/>
</dbReference>
<dbReference type="RefSeq" id="WP_071974328.1">
    <property type="nucleotide sequence ID" value="NZ_CP018080.1"/>
</dbReference>
<dbReference type="KEGG" id="suam:BOO69_20910"/>
<dbReference type="Gene3D" id="3.90.550.10">
    <property type="entry name" value="Spore Coat Polysaccharide Biosynthesis Protein SpsA, Chain A"/>
    <property type="match status" value="1"/>
</dbReference>
<dbReference type="OrthoDB" id="6653642at2"/>
<evidence type="ECO:0000259" key="5">
    <source>
        <dbReference type="Pfam" id="PF02709"/>
    </source>
</evidence>
<keyword evidence="2" id="KW-0328">Glycosyltransferase</keyword>
<geneLocation type="plasmid" evidence="6 7">
    <name>unnamed4</name>
</geneLocation>
<dbReference type="Pfam" id="PF02709">
    <property type="entry name" value="Glyco_transf_7C"/>
    <property type="match status" value="1"/>
</dbReference>
<keyword evidence="3 6" id="KW-0808">Transferase</keyword>